<evidence type="ECO:0000313" key="3">
    <source>
        <dbReference type="EMBL" id="ARD22505.1"/>
    </source>
</evidence>
<dbReference type="InterPro" id="IPR029787">
    <property type="entry name" value="Nucleotide_cyclase"/>
</dbReference>
<dbReference type="RefSeq" id="WP_080915821.1">
    <property type="nucleotide sequence ID" value="NZ_CP020472.1"/>
</dbReference>
<dbReference type="SMART" id="SM00065">
    <property type="entry name" value="GAF"/>
    <property type="match status" value="1"/>
</dbReference>
<evidence type="ECO:0000259" key="1">
    <source>
        <dbReference type="PROSITE" id="PS50883"/>
    </source>
</evidence>
<dbReference type="Proteomes" id="UP000191820">
    <property type="component" value="Chromosome"/>
</dbReference>
<dbReference type="PROSITE" id="PS50887">
    <property type="entry name" value="GGDEF"/>
    <property type="match status" value="1"/>
</dbReference>
<dbReference type="InterPro" id="IPR000014">
    <property type="entry name" value="PAS"/>
</dbReference>
<dbReference type="PROSITE" id="PS50883">
    <property type="entry name" value="EAL"/>
    <property type="match status" value="1"/>
</dbReference>
<dbReference type="InterPro" id="IPR003018">
    <property type="entry name" value="GAF"/>
</dbReference>
<dbReference type="Gene3D" id="3.20.20.450">
    <property type="entry name" value="EAL domain"/>
    <property type="match status" value="1"/>
</dbReference>
<dbReference type="InterPro" id="IPR035965">
    <property type="entry name" value="PAS-like_dom_sf"/>
</dbReference>
<dbReference type="SUPFAM" id="SSF55785">
    <property type="entry name" value="PYP-like sensor domain (PAS domain)"/>
    <property type="match status" value="1"/>
</dbReference>
<dbReference type="SMART" id="SM00052">
    <property type="entry name" value="EAL"/>
    <property type="match status" value="1"/>
</dbReference>
<dbReference type="InterPro" id="IPR000160">
    <property type="entry name" value="GGDEF_dom"/>
</dbReference>
<dbReference type="CDD" id="cd00130">
    <property type="entry name" value="PAS"/>
    <property type="match status" value="1"/>
</dbReference>
<dbReference type="PANTHER" id="PTHR44757">
    <property type="entry name" value="DIGUANYLATE CYCLASE DGCP"/>
    <property type="match status" value="1"/>
</dbReference>
<keyword evidence="4" id="KW-1185">Reference proteome</keyword>
<dbReference type="SUPFAM" id="SSF141868">
    <property type="entry name" value="EAL domain-like"/>
    <property type="match status" value="1"/>
</dbReference>
<dbReference type="InterPro" id="IPR001610">
    <property type="entry name" value="PAC"/>
</dbReference>
<dbReference type="EMBL" id="CP020472">
    <property type="protein sequence ID" value="ARD22505.1"/>
    <property type="molecule type" value="Genomic_DNA"/>
</dbReference>
<gene>
    <name evidence="3" type="ORF">SJ2017_2212</name>
</gene>
<name>A0ABM6JJS6_9GAMM</name>
<reference evidence="3 4" key="1">
    <citation type="submission" date="2017-03" db="EMBL/GenBank/DDBJ databases">
        <title>Genome sequencing of Shewanella japonica KCTC 22435.</title>
        <authorList>
            <person name="Kim K.M."/>
        </authorList>
    </citation>
    <scope>NUCLEOTIDE SEQUENCE [LARGE SCALE GENOMIC DNA]</scope>
    <source>
        <strain evidence="3 4">KCTC 22435</strain>
    </source>
</reference>
<dbReference type="InterPro" id="IPR001633">
    <property type="entry name" value="EAL_dom"/>
</dbReference>
<dbReference type="InterPro" id="IPR043128">
    <property type="entry name" value="Rev_trsase/Diguanyl_cyclase"/>
</dbReference>
<dbReference type="Pfam" id="PF00563">
    <property type="entry name" value="EAL"/>
    <property type="match status" value="1"/>
</dbReference>
<feature type="domain" description="GGDEF" evidence="2">
    <location>
        <begin position="348"/>
        <end position="481"/>
    </location>
</feature>
<dbReference type="SUPFAM" id="SSF55781">
    <property type="entry name" value="GAF domain-like"/>
    <property type="match status" value="1"/>
</dbReference>
<dbReference type="Gene3D" id="3.30.70.270">
    <property type="match status" value="1"/>
</dbReference>
<dbReference type="Gene3D" id="3.30.450.40">
    <property type="match status" value="1"/>
</dbReference>
<evidence type="ECO:0000259" key="2">
    <source>
        <dbReference type="PROSITE" id="PS50887"/>
    </source>
</evidence>
<sequence length="751" mass="84262">MESAQYQPINIEEHAVLSHRSSSIVRYSTILSMVLDGSPLREILHSLVLSIETQKIGTKASVLLLSNDKKRLLTGAAPSLPEEYNQAIHGVEIGIDVGSCGAAAATKKRVIVEDIANHPNWAAYKDLPLKAGLKACWSEPIIDTHGNVLGTFAMYYDTIKSPAGVDLELIQEAAKLGSLAIERSQGLHLQRLTSRIFNKLPMGLIITNDEHSILSVNPMFKTITRDFTADKQCFDPNVFFEQSDPVVLESMLKNIHRGNTWQGELLAYKRNGQTFDADVTVTTFRDYHGEQNCFSWLITDISEHKNANRLIHFQANNDALTSLANRRCFLDKIYDYVWQIERTHQKGAACSVLLMDIDNFKQINDSLGHENGDVLLKGVSNRLANVAPSNGLLARIAGDEFGLFIPGKISTSDLISIAKDINQVVTDKINIDNQQVHPSISIGISRYPEDSTIVESLVNCASQAMYDVKLTGRNGYQFFNKTMQQNAERTAYLQMEMTKALNDQGFELYFQPIVSTQNTHIAKAEILLRWKLHGEFVSPEEFIPIAEHSGLIVPIGKWVREKAIKLINQFVEQNTPIALSVNVSTCEFLNDELQHQFIDSIKSCSEQSCKTAFPFELLTLEITESLMMDQHQNIENLLIRLREWGIKISVDDFGTGYSSLSYLANFPVDQIKIDKAFIQKIEQGARHKALVEAIASMSNALELTVTAEGVETQTQLDFVKTQKVDDIQGYFFYKPMPQQEFLALVEKQFCS</sequence>
<accession>A0ABM6JJS6</accession>
<organism evidence="3 4">
    <name type="scientific">Shewanella japonica</name>
    <dbReference type="NCBI Taxonomy" id="93973"/>
    <lineage>
        <taxon>Bacteria</taxon>
        <taxon>Pseudomonadati</taxon>
        <taxon>Pseudomonadota</taxon>
        <taxon>Gammaproteobacteria</taxon>
        <taxon>Alteromonadales</taxon>
        <taxon>Shewanellaceae</taxon>
        <taxon>Shewanella</taxon>
    </lineage>
</organism>
<dbReference type="Pfam" id="PF13185">
    <property type="entry name" value="GAF_2"/>
    <property type="match status" value="1"/>
</dbReference>
<dbReference type="SMART" id="SM00267">
    <property type="entry name" value="GGDEF"/>
    <property type="match status" value="1"/>
</dbReference>
<protein>
    <submittedName>
        <fullName evidence="3">Diguanylate cyclase</fullName>
    </submittedName>
</protein>
<dbReference type="Gene3D" id="3.30.450.20">
    <property type="entry name" value="PAS domain"/>
    <property type="match status" value="1"/>
</dbReference>
<dbReference type="NCBIfam" id="TIGR00254">
    <property type="entry name" value="GGDEF"/>
    <property type="match status" value="1"/>
</dbReference>
<dbReference type="Pfam" id="PF13426">
    <property type="entry name" value="PAS_9"/>
    <property type="match status" value="1"/>
</dbReference>
<dbReference type="CDD" id="cd01949">
    <property type="entry name" value="GGDEF"/>
    <property type="match status" value="1"/>
</dbReference>
<proteinExistence type="predicted"/>
<dbReference type="SUPFAM" id="SSF55073">
    <property type="entry name" value="Nucleotide cyclase"/>
    <property type="match status" value="1"/>
</dbReference>
<feature type="domain" description="EAL" evidence="1">
    <location>
        <begin position="490"/>
        <end position="749"/>
    </location>
</feature>
<dbReference type="Pfam" id="PF00990">
    <property type="entry name" value="GGDEF"/>
    <property type="match status" value="1"/>
</dbReference>
<dbReference type="InterPro" id="IPR029016">
    <property type="entry name" value="GAF-like_dom_sf"/>
</dbReference>
<dbReference type="NCBIfam" id="TIGR00229">
    <property type="entry name" value="sensory_box"/>
    <property type="match status" value="1"/>
</dbReference>
<evidence type="ECO:0000313" key="4">
    <source>
        <dbReference type="Proteomes" id="UP000191820"/>
    </source>
</evidence>
<dbReference type="InterPro" id="IPR052155">
    <property type="entry name" value="Biofilm_reg_signaling"/>
</dbReference>
<dbReference type="PANTHER" id="PTHR44757:SF2">
    <property type="entry name" value="BIOFILM ARCHITECTURE MAINTENANCE PROTEIN MBAA"/>
    <property type="match status" value="1"/>
</dbReference>
<dbReference type="SMART" id="SM00086">
    <property type="entry name" value="PAC"/>
    <property type="match status" value="1"/>
</dbReference>
<dbReference type="CDD" id="cd01948">
    <property type="entry name" value="EAL"/>
    <property type="match status" value="1"/>
</dbReference>
<dbReference type="InterPro" id="IPR035919">
    <property type="entry name" value="EAL_sf"/>
</dbReference>